<evidence type="ECO:0000313" key="5">
    <source>
        <dbReference type="Proteomes" id="UP000256718"/>
    </source>
</evidence>
<evidence type="ECO:0000313" key="2">
    <source>
        <dbReference type="EMBL" id="OCM70745.1"/>
    </source>
</evidence>
<dbReference type="AlphaFoldDB" id="A0A0H1K221"/>
<sequence>MEKQQLNRVEKITKLNSRYYLVSICGRYYILDYANPKNYKDYLVGLFPERLNSYDIFDVTDDKNIFLKKGKNSKVTTKGATIFLFLYLIHITIFPNNINLAYLTRSEYIYNHISLFLILNIIIFIGILLYLNMTTKEIELSKYESRKLFNSKPRNRKWLTYISSLIISYLALWILAIFGTNYCNLILFGFIFSNCLLLIKFIEFQPSFNGKIYYIK</sequence>
<evidence type="ECO:0000256" key="1">
    <source>
        <dbReference type="SAM" id="Phobius"/>
    </source>
</evidence>
<evidence type="ECO:0008006" key="6">
    <source>
        <dbReference type="Google" id="ProtNLM"/>
    </source>
</evidence>
<keyword evidence="1" id="KW-0812">Transmembrane</keyword>
<comment type="caution">
    <text evidence="2">The sequence shown here is derived from an EMBL/GenBank/DDBJ whole genome shotgun (WGS) entry which is preliminary data.</text>
</comment>
<feature type="transmembrane region" description="Helical" evidence="1">
    <location>
        <begin position="185"/>
        <end position="202"/>
    </location>
</feature>
<accession>A0A0H1K221</accession>
<reference evidence="2 4" key="1">
    <citation type="journal article" date="2016" name="Sci. Rep.">
        <title>Serotype IV Streptococcus agalactiae ST-452 has arisen from large genomic recombination events between CC23 and the hypervirulent CC17 lineages.</title>
        <authorList>
            <person name="Campisi E."/>
            <person name="Rinaudo C.D."/>
            <person name="Donati C."/>
            <person name="Barucco M."/>
            <person name="Torricelli G."/>
            <person name="Edwards M.S."/>
            <person name="Baker C.J."/>
            <person name="Margarit I."/>
            <person name="Rosini R."/>
        </authorList>
    </citation>
    <scope>NUCLEOTIDE SEQUENCE [LARGE SCALE GENOMIC DNA]</scope>
    <source>
        <strain evidence="2 4">CZ-PW-140</strain>
    </source>
</reference>
<dbReference type="EMBL" id="QHGZ01000230">
    <property type="protein sequence ID" value="RDY77002.1"/>
    <property type="molecule type" value="Genomic_DNA"/>
</dbReference>
<dbReference type="Proteomes" id="UP000093122">
    <property type="component" value="Unassembled WGS sequence"/>
</dbReference>
<gene>
    <name evidence="2" type="ORF">AX245_04185</name>
    <name evidence="3" type="ORF">C4618_11655</name>
</gene>
<organism evidence="2 4">
    <name type="scientific">Streptococcus agalactiae</name>
    <dbReference type="NCBI Taxonomy" id="1311"/>
    <lineage>
        <taxon>Bacteria</taxon>
        <taxon>Bacillati</taxon>
        <taxon>Bacillota</taxon>
        <taxon>Bacilli</taxon>
        <taxon>Lactobacillales</taxon>
        <taxon>Streptococcaceae</taxon>
        <taxon>Streptococcus</taxon>
    </lineage>
</organism>
<name>A0A0H1K221_STRAG</name>
<keyword evidence="1" id="KW-0472">Membrane</keyword>
<protein>
    <recommendedName>
        <fullName evidence="6">Tandem five-TM protein</fullName>
    </recommendedName>
</protein>
<proteinExistence type="predicted"/>
<dbReference type="RefSeq" id="WP_000414937.1">
    <property type="nucleotide sequence ID" value="NZ_CAXOLC010000006.1"/>
</dbReference>
<keyword evidence="1" id="KW-1133">Transmembrane helix</keyword>
<reference evidence="3 5" key="2">
    <citation type="journal article" date="2018" name="Emerg. Microbes Infect.">
        <title>Phenotypic and molecular analysis of nontypeable Group B streptococci: identification of cps2a and hybrid cps2a/cps5 Group B streptococcal capsule gene clusters.</title>
        <authorList>
            <person name="Alhhazmi A."/>
            <person name="Tyrrell G.J."/>
        </authorList>
    </citation>
    <scope>NUCLEOTIDE SEQUENCE [LARGE SCALE GENOMIC DNA]</scope>
    <source>
        <strain evidence="3 5">PLGBS17</strain>
    </source>
</reference>
<feature type="transmembrane region" description="Helical" evidence="1">
    <location>
        <begin position="113"/>
        <end position="133"/>
    </location>
</feature>
<feature type="transmembrane region" description="Helical" evidence="1">
    <location>
        <begin position="75"/>
        <end position="93"/>
    </location>
</feature>
<feature type="transmembrane region" description="Helical" evidence="1">
    <location>
        <begin position="158"/>
        <end position="179"/>
    </location>
</feature>
<evidence type="ECO:0000313" key="4">
    <source>
        <dbReference type="Proteomes" id="UP000093122"/>
    </source>
</evidence>
<dbReference type="EMBL" id="MAWT01000043">
    <property type="protein sequence ID" value="OCM70745.1"/>
    <property type="molecule type" value="Genomic_DNA"/>
</dbReference>
<dbReference type="Proteomes" id="UP000256718">
    <property type="component" value="Unassembled WGS sequence"/>
</dbReference>
<evidence type="ECO:0000313" key="3">
    <source>
        <dbReference type="EMBL" id="RDY77002.1"/>
    </source>
</evidence>